<dbReference type="EMBL" id="CM017658">
    <property type="protein sequence ID" value="TYI62628.1"/>
    <property type="molecule type" value="Genomic_DNA"/>
</dbReference>
<evidence type="ECO:0000313" key="3">
    <source>
        <dbReference type="EMBL" id="TYI62628.1"/>
    </source>
</evidence>
<keyword evidence="4" id="KW-1185">Reference proteome</keyword>
<keyword evidence="2" id="KW-1133">Transmembrane helix</keyword>
<feature type="transmembrane region" description="Helical" evidence="2">
    <location>
        <begin position="296"/>
        <end position="314"/>
    </location>
</feature>
<dbReference type="SUPFAM" id="SSF48403">
    <property type="entry name" value="Ankyrin repeat"/>
    <property type="match status" value="1"/>
</dbReference>
<dbReference type="InterPro" id="IPR036770">
    <property type="entry name" value="Ankyrin_rpt-contain_sf"/>
</dbReference>
<dbReference type="Gene3D" id="1.25.40.20">
    <property type="entry name" value="Ankyrin repeat-containing domain"/>
    <property type="match status" value="1"/>
</dbReference>
<evidence type="ECO:0000256" key="1">
    <source>
        <dbReference type="PROSITE-ProRule" id="PRU00023"/>
    </source>
</evidence>
<protein>
    <submittedName>
        <fullName evidence="3">Uncharacterized protein</fullName>
    </submittedName>
</protein>
<proteinExistence type="predicted"/>
<dbReference type="SMART" id="SM00248">
    <property type="entry name" value="ANK"/>
    <property type="match status" value="4"/>
</dbReference>
<name>A0A5D2TEH0_GOSMU</name>
<dbReference type="Pfam" id="PF13857">
    <property type="entry name" value="Ank_5"/>
    <property type="match status" value="1"/>
</dbReference>
<organism evidence="3 4">
    <name type="scientific">Gossypium mustelinum</name>
    <name type="common">Cotton</name>
    <name type="synonym">Gossypium caicoense</name>
    <dbReference type="NCBI Taxonomy" id="34275"/>
    <lineage>
        <taxon>Eukaryota</taxon>
        <taxon>Viridiplantae</taxon>
        <taxon>Streptophyta</taxon>
        <taxon>Embryophyta</taxon>
        <taxon>Tracheophyta</taxon>
        <taxon>Spermatophyta</taxon>
        <taxon>Magnoliopsida</taxon>
        <taxon>eudicotyledons</taxon>
        <taxon>Gunneridae</taxon>
        <taxon>Pentapetalae</taxon>
        <taxon>rosids</taxon>
        <taxon>malvids</taxon>
        <taxon>Malvales</taxon>
        <taxon>Malvaceae</taxon>
        <taxon>Malvoideae</taxon>
        <taxon>Gossypium</taxon>
    </lineage>
</organism>
<dbReference type="PROSITE" id="PS50088">
    <property type="entry name" value="ANK_REPEAT"/>
    <property type="match status" value="1"/>
</dbReference>
<feature type="transmembrane region" description="Helical" evidence="2">
    <location>
        <begin position="375"/>
        <end position="394"/>
    </location>
</feature>
<accession>A0A5D2TEH0</accession>
<sequence>MDERMIQAAQTGDINLLYELILNDPHVLQRIDDVPFFHTPVHVAASAGHIEFMMEMIKLKPTFARKPNQAGFSPMHLALQNDRTQAVLRLLRFDEGLVRVKGREDLTPLHHVVQTGNVDLLVKLLAVCPEAMEDVTVRDETIFHLAVKNDMFEAFQVLVGWLIRSRHETAQRWEKELLSWADIDGNTVLHIAAIRNRPRVMEVLLEHLHPYQINAKNLEGLTAVDIQSQYPWNERQADRTIDTLSKAGGLSGSSSSLPNTSTSSFHIDSLKKKMTWYEKWIKAGRRMKGMPHEMRNTFLIVTVLIITTTYDASLNPPNTPDDSPFKNYQFSLSQDQPLNSYTFLHKTDINTAPMPSPSAIDVFIKDEWSSEYSSFWVYNSLTFWAAVLLTAILLPPHSFSWLILLALTVFGRSYMHLAAVSSWSRVPLPHASEKAYSYFSSGSVYNQAFLTFPVLMVFRAIFYAPQTLPNQNSPCYYYLVKFSGIVETILGKY</sequence>
<dbReference type="Pfam" id="PF12796">
    <property type="entry name" value="Ank_2"/>
    <property type="match status" value="1"/>
</dbReference>
<evidence type="ECO:0000256" key="2">
    <source>
        <dbReference type="SAM" id="Phobius"/>
    </source>
</evidence>
<evidence type="ECO:0000313" key="4">
    <source>
        <dbReference type="Proteomes" id="UP000323597"/>
    </source>
</evidence>
<reference evidence="3 4" key="1">
    <citation type="submission" date="2019-07" db="EMBL/GenBank/DDBJ databases">
        <title>WGS assembly of Gossypium mustelinum.</title>
        <authorList>
            <person name="Chen Z.J."/>
            <person name="Sreedasyam A."/>
            <person name="Ando A."/>
            <person name="Song Q."/>
            <person name="De L."/>
            <person name="Hulse-Kemp A."/>
            <person name="Ding M."/>
            <person name="Ye W."/>
            <person name="Kirkbride R."/>
            <person name="Jenkins J."/>
            <person name="Plott C."/>
            <person name="Lovell J."/>
            <person name="Lin Y.-M."/>
            <person name="Vaughn R."/>
            <person name="Liu B."/>
            <person name="Li W."/>
            <person name="Simpson S."/>
            <person name="Scheffler B."/>
            <person name="Saski C."/>
            <person name="Grover C."/>
            <person name="Hu G."/>
            <person name="Conover J."/>
            <person name="Carlson J."/>
            <person name="Shu S."/>
            <person name="Boston L."/>
            <person name="Williams M."/>
            <person name="Peterson D."/>
            <person name="Mcgee K."/>
            <person name="Jones D."/>
            <person name="Wendel J."/>
            <person name="Stelly D."/>
            <person name="Grimwood J."/>
            <person name="Schmutz J."/>
        </authorList>
    </citation>
    <scope>NUCLEOTIDE SEQUENCE [LARGE SCALE GENOMIC DNA]</scope>
    <source>
        <strain evidence="3">1408120.09</strain>
    </source>
</reference>
<keyword evidence="1" id="KW-0040">ANK repeat</keyword>
<gene>
    <name evidence="3" type="ORF">E1A91_D10G259100v1</name>
</gene>
<dbReference type="AlphaFoldDB" id="A0A5D2TEH0"/>
<dbReference type="PANTHER" id="PTHR24128">
    <property type="entry name" value="HOMEOBOX PROTEIN WARIAI"/>
    <property type="match status" value="1"/>
</dbReference>
<keyword evidence="2" id="KW-0472">Membrane</keyword>
<dbReference type="PROSITE" id="PS50297">
    <property type="entry name" value="ANK_REP_REGION"/>
    <property type="match status" value="1"/>
</dbReference>
<keyword evidence="2" id="KW-0812">Transmembrane</keyword>
<feature type="repeat" description="ANK" evidence="1">
    <location>
        <begin position="184"/>
        <end position="207"/>
    </location>
</feature>
<dbReference type="Proteomes" id="UP000323597">
    <property type="component" value="Chromosome D10"/>
</dbReference>
<dbReference type="PANTHER" id="PTHR24128:SF60">
    <property type="entry name" value="ALPHA-LATROTOXIN-LHE1A-LIKE"/>
    <property type="match status" value="1"/>
</dbReference>
<dbReference type="InterPro" id="IPR002110">
    <property type="entry name" value="Ankyrin_rpt"/>
</dbReference>